<dbReference type="STRING" id="574087.Acear_1142"/>
<feature type="transmembrane region" description="Helical" evidence="7">
    <location>
        <begin position="646"/>
        <end position="665"/>
    </location>
</feature>
<dbReference type="Gene3D" id="1.20.1640.10">
    <property type="entry name" value="Multidrug efflux transporter AcrB transmembrane domain"/>
    <property type="match status" value="2"/>
</dbReference>
<proteinExistence type="predicted"/>
<evidence type="ECO:0000256" key="2">
    <source>
        <dbReference type="ARBA" id="ARBA00022475"/>
    </source>
</evidence>
<evidence type="ECO:0000256" key="1">
    <source>
        <dbReference type="ARBA" id="ARBA00004651"/>
    </source>
</evidence>
<evidence type="ECO:0000256" key="3">
    <source>
        <dbReference type="ARBA" id="ARBA00022692"/>
    </source>
</evidence>
<gene>
    <name evidence="9" type="ordered locus">Acear_1142</name>
</gene>
<organism evidence="9 10">
    <name type="scientific">Acetohalobium arabaticum (strain ATCC 49924 / DSM 5501 / Z-7288)</name>
    <dbReference type="NCBI Taxonomy" id="574087"/>
    <lineage>
        <taxon>Bacteria</taxon>
        <taxon>Bacillati</taxon>
        <taxon>Bacillota</taxon>
        <taxon>Clostridia</taxon>
        <taxon>Halanaerobiales</taxon>
        <taxon>Halobacteroidaceae</taxon>
        <taxon>Acetohalobium</taxon>
    </lineage>
</organism>
<feature type="domain" description="SSD" evidence="8">
    <location>
        <begin position="566"/>
        <end position="696"/>
    </location>
</feature>
<keyword evidence="6" id="KW-0175">Coiled coil</keyword>
<dbReference type="HOGENOM" id="CLU_008861_3_0_9"/>
<dbReference type="AlphaFoldDB" id="D9QQ73"/>
<feature type="coiled-coil region" evidence="6">
    <location>
        <begin position="31"/>
        <end position="92"/>
    </location>
</feature>
<feature type="transmembrane region" description="Helical" evidence="7">
    <location>
        <begin position="598"/>
        <end position="620"/>
    </location>
</feature>
<keyword evidence="10" id="KW-1185">Reference proteome</keyword>
<dbReference type="PROSITE" id="PS50156">
    <property type="entry name" value="SSD"/>
    <property type="match status" value="2"/>
</dbReference>
<evidence type="ECO:0000256" key="7">
    <source>
        <dbReference type="SAM" id="Phobius"/>
    </source>
</evidence>
<dbReference type="InterPro" id="IPR001036">
    <property type="entry name" value="Acrflvin-R"/>
</dbReference>
<keyword evidence="5 7" id="KW-0472">Membrane</keyword>
<feature type="domain" description="SSD" evidence="8">
    <location>
        <begin position="192"/>
        <end position="316"/>
    </location>
</feature>
<feature type="transmembrane region" description="Helical" evidence="7">
    <location>
        <begin position="166"/>
        <end position="182"/>
    </location>
</feature>
<protein>
    <submittedName>
        <fullName evidence="9">Patched family protein</fullName>
    </submittedName>
</protein>
<dbReference type="SUPFAM" id="SSF82866">
    <property type="entry name" value="Multidrug efflux transporter AcrB transmembrane domain"/>
    <property type="match status" value="2"/>
</dbReference>
<dbReference type="KEGG" id="aar:Acear_1142"/>
<dbReference type="EMBL" id="CP002105">
    <property type="protein sequence ID" value="ADL12664.1"/>
    <property type="molecule type" value="Genomic_DNA"/>
</dbReference>
<feature type="transmembrane region" description="Helical" evidence="7">
    <location>
        <begin position="353"/>
        <end position="373"/>
    </location>
</feature>
<dbReference type="PANTHER" id="PTHR33406:SF13">
    <property type="entry name" value="MEMBRANE PROTEIN YDFJ"/>
    <property type="match status" value="1"/>
</dbReference>
<keyword evidence="4 7" id="KW-1133">Transmembrane helix</keyword>
<evidence type="ECO:0000313" key="10">
    <source>
        <dbReference type="Proteomes" id="UP000001661"/>
    </source>
</evidence>
<dbReference type="Proteomes" id="UP000001661">
    <property type="component" value="Chromosome"/>
</dbReference>
<keyword evidence="2" id="KW-1003">Cell membrane</keyword>
<feature type="transmembrane region" description="Helical" evidence="7">
    <location>
        <begin position="292"/>
        <end position="317"/>
    </location>
</feature>
<feature type="transmembrane region" description="Helical" evidence="7">
    <location>
        <begin position="189"/>
        <end position="209"/>
    </location>
</feature>
<dbReference type="GO" id="GO:0022857">
    <property type="term" value="F:transmembrane transporter activity"/>
    <property type="evidence" value="ECO:0007669"/>
    <property type="project" value="InterPro"/>
</dbReference>
<evidence type="ECO:0000259" key="8">
    <source>
        <dbReference type="PROSITE" id="PS50156"/>
    </source>
</evidence>
<reference evidence="9 10" key="1">
    <citation type="journal article" date="2010" name="Stand. Genomic Sci.">
        <title>Complete genome sequence of Acetohalobium arabaticum type strain (Z-7288).</title>
        <authorList>
            <person name="Sikorski J."/>
            <person name="Lapidus A."/>
            <person name="Chertkov O."/>
            <person name="Lucas S."/>
            <person name="Copeland A."/>
            <person name="Glavina Del Rio T."/>
            <person name="Nolan M."/>
            <person name="Tice H."/>
            <person name="Cheng J.F."/>
            <person name="Han C."/>
            <person name="Brambilla E."/>
            <person name="Pitluck S."/>
            <person name="Liolios K."/>
            <person name="Ivanova N."/>
            <person name="Mavromatis K."/>
            <person name="Mikhailova N."/>
            <person name="Pati A."/>
            <person name="Bruce D."/>
            <person name="Detter C."/>
            <person name="Tapia R."/>
            <person name="Goodwin L."/>
            <person name="Chen A."/>
            <person name="Palaniappan K."/>
            <person name="Land M."/>
            <person name="Hauser L."/>
            <person name="Chang Y.J."/>
            <person name="Jeffries C.D."/>
            <person name="Rohde M."/>
            <person name="Goker M."/>
            <person name="Spring S."/>
            <person name="Woyke T."/>
            <person name="Bristow J."/>
            <person name="Eisen J.A."/>
            <person name="Markowitz V."/>
            <person name="Hugenholtz P."/>
            <person name="Kyrpides N.C."/>
            <person name="Klenk H.P."/>
        </authorList>
    </citation>
    <scope>NUCLEOTIDE SEQUENCE [LARGE SCALE GENOMIC DNA]</scope>
    <source>
        <strain evidence="10">ATCC 49924 / DSM 5501 / Z-7288</strain>
    </source>
</reference>
<dbReference type="PRINTS" id="PR00702">
    <property type="entry name" value="ACRIFLAVINRP"/>
</dbReference>
<evidence type="ECO:0000256" key="5">
    <source>
        <dbReference type="ARBA" id="ARBA00023136"/>
    </source>
</evidence>
<dbReference type="GO" id="GO:0005886">
    <property type="term" value="C:plasma membrane"/>
    <property type="evidence" value="ECO:0007669"/>
    <property type="project" value="UniProtKB-SubCell"/>
</dbReference>
<feature type="transmembrane region" description="Helical" evidence="7">
    <location>
        <begin position="671"/>
        <end position="697"/>
    </location>
</feature>
<feature type="transmembrane region" description="Helical" evidence="7">
    <location>
        <begin position="215"/>
        <end position="239"/>
    </location>
</feature>
<feature type="transmembrane region" description="Helical" evidence="7">
    <location>
        <begin position="266"/>
        <end position="286"/>
    </location>
</feature>
<evidence type="ECO:0000313" key="9">
    <source>
        <dbReference type="EMBL" id="ADL12664.1"/>
    </source>
</evidence>
<dbReference type="eggNOG" id="COG1033">
    <property type="taxonomic scope" value="Bacteria"/>
</dbReference>
<sequence>MPARVKLDKIKEIFGGTEFIIISLTADDVLNLSTLKKVKKLEENLKELKQIKKVKSPFSMHSITGKNNNLIIDDLIKKIPETTSKKQQLRQKIKNNNLVYGNLIAKDFKAVAVVGYLQKDSDDQLLLKKLNKIIDKSSEDERIYLAGMPVIRAKIASNIIYDIKRFMPSGLLIVLVFLYLCFKQLRGIILPFIVAVMSIIVSIGLASLLNWKIHLITVILPVALMAITNDYGIHIIAYYQEENYQQRSINEVELSRLVVRNLSRPIIATGITTIIGLLCLLAHIIVPAQQLGVLAAVGIGFALLASILFMPAVLSLLSKPKPVKITEKNNNSRSMEKMLFGISDFVTSYPKKIITAFLLVIILVSSGICLLKVDTNPINYFSRNSQIVKSNNIINKYFGGTSTISIVAKGDIEDPAVMKKIAKLEERLKEYKKVDQVTAISNVMRNINLELHNKNEKFARVPTTRNAISQYFLLYSMSEESTELVDFERRHALIRARIKTNSTTEINKIVDSINKNIDNSNQSSFVFIGGIGDLLAELVDSVVKGQVFSLTLSVISVALIVIYLFSSLTAGVIAILPLTLAIVTLFGLMGYFGIELNMITALLSSIMIGVGVDYTIHFLWRYRKEKKNRDSKAAVKKTLMTTGRGIIFNALSVIVGFVILLGSNFLPVKFFGFLVIISISGCLIGSLILLPAVCIIFEPEFLESSIADS</sequence>
<evidence type="ECO:0000256" key="4">
    <source>
        <dbReference type="ARBA" id="ARBA00022989"/>
    </source>
</evidence>
<dbReference type="InterPro" id="IPR050545">
    <property type="entry name" value="Mycobact_MmpL"/>
</dbReference>
<keyword evidence="3 7" id="KW-0812">Transmembrane</keyword>
<evidence type="ECO:0000256" key="6">
    <source>
        <dbReference type="SAM" id="Coils"/>
    </source>
</evidence>
<feature type="transmembrane region" description="Helical" evidence="7">
    <location>
        <begin position="547"/>
        <end position="565"/>
    </location>
</feature>
<accession>D9QQ73</accession>
<name>D9QQ73_ACEAZ</name>
<comment type="subcellular location">
    <subcellularLocation>
        <location evidence="1">Cell membrane</location>
        <topology evidence="1">Multi-pass membrane protein</topology>
    </subcellularLocation>
</comment>
<dbReference type="Pfam" id="PF03176">
    <property type="entry name" value="MMPL"/>
    <property type="match status" value="2"/>
</dbReference>
<feature type="transmembrane region" description="Helical" evidence="7">
    <location>
        <begin position="572"/>
        <end position="592"/>
    </location>
</feature>
<dbReference type="InterPro" id="IPR000731">
    <property type="entry name" value="SSD"/>
</dbReference>
<dbReference type="PANTHER" id="PTHR33406">
    <property type="entry name" value="MEMBRANE PROTEIN MJ1562-RELATED"/>
    <property type="match status" value="1"/>
</dbReference>
<dbReference type="InterPro" id="IPR004869">
    <property type="entry name" value="MMPL_dom"/>
</dbReference>